<accession>A0A1Y1S5R6</accession>
<sequence length="72" mass="8322">MAEITKDTTTTTTTTRETGRDHGDARQPFIPGKREIIAEIRGVNEQLRRIEEEMKRSSGRIHEIIKKEKENS</sequence>
<evidence type="ECO:0000313" key="2">
    <source>
        <dbReference type="EMBL" id="ORD93503.1"/>
    </source>
</evidence>
<dbReference type="OrthoDB" id="2200190at2759"/>
<name>A0A1Y1S5R6_9MICR</name>
<protein>
    <submittedName>
        <fullName evidence="2">Uncharacterized protein</fullName>
    </submittedName>
</protein>
<gene>
    <name evidence="2" type="ORF">ECANGB1_2121</name>
</gene>
<evidence type="ECO:0000313" key="3">
    <source>
        <dbReference type="Proteomes" id="UP000192639"/>
    </source>
</evidence>
<reference evidence="2 3" key="1">
    <citation type="journal article" date="2017" name="Environ. Microbiol.">
        <title>Decay of the glycolytic pathway and adaptation to intranuclear parasitism within Enterocytozoonidae microsporidia.</title>
        <authorList>
            <person name="Wiredu Boakye D."/>
            <person name="Jaroenlak P."/>
            <person name="Prachumwat A."/>
            <person name="Williams T.A."/>
            <person name="Bateman K.S."/>
            <person name="Itsathitphaisarn O."/>
            <person name="Sritunyalucksana K."/>
            <person name="Paszkiewicz K.H."/>
            <person name="Moore K.A."/>
            <person name="Stentiford G.D."/>
            <person name="Williams B.A."/>
        </authorList>
    </citation>
    <scope>NUCLEOTIDE SEQUENCE [LARGE SCALE GENOMIC DNA]</scope>
    <source>
        <strain evidence="2 3">GB1</strain>
    </source>
</reference>
<evidence type="ECO:0000256" key="1">
    <source>
        <dbReference type="SAM" id="MobiDB-lite"/>
    </source>
</evidence>
<feature type="region of interest" description="Disordered" evidence="1">
    <location>
        <begin position="53"/>
        <end position="72"/>
    </location>
</feature>
<comment type="caution">
    <text evidence="2">The sequence shown here is derived from an EMBL/GenBank/DDBJ whole genome shotgun (WGS) entry which is preliminary data.</text>
</comment>
<feature type="region of interest" description="Disordered" evidence="1">
    <location>
        <begin position="1"/>
        <end position="29"/>
    </location>
</feature>
<organism evidence="2 3">
    <name type="scientific">Enterospora canceri</name>
    <dbReference type="NCBI Taxonomy" id="1081671"/>
    <lineage>
        <taxon>Eukaryota</taxon>
        <taxon>Fungi</taxon>
        <taxon>Fungi incertae sedis</taxon>
        <taxon>Microsporidia</taxon>
        <taxon>Enterocytozoonidae</taxon>
        <taxon>Enterospora</taxon>
    </lineage>
</organism>
<dbReference type="VEuPathDB" id="MicrosporidiaDB:ECANGB1_2121"/>
<dbReference type="AlphaFoldDB" id="A0A1Y1S5R6"/>
<dbReference type="Proteomes" id="UP000192639">
    <property type="component" value="Unassembled WGS sequence"/>
</dbReference>
<keyword evidence="3" id="KW-1185">Reference proteome</keyword>
<dbReference type="EMBL" id="LWDP01000073">
    <property type="protein sequence ID" value="ORD93503.1"/>
    <property type="molecule type" value="Genomic_DNA"/>
</dbReference>
<proteinExistence type="predicted"/>